<evidence type="ECO:0000313" key="1">
    <source>
        <dbReference type="EMBL" id="MBJ8342487.1"/>
    </source>
</evidence>
<name>A0A934NWH6_9NOCA</name>
<dbReference type="RefSeq" id="WP_199708039.1">
    <property type="nucleotide sequence ID" value="NZ_JAEMNV010000012.1"/>
</dbReference>
<gene>
    <name evidence="1" type="ORF">JGU71_26715</name>
</gene>
<comment type="caution">
    <text evidence="1">The sequence shown here is derived from an EMBL/GenBank/DDBJ whole genome shotgun (WGS) entry which is preliminary data.</text>
</comment>
<dbReference type="Proteomes" id="UP000655868">
    <property type="component" value="Unassembled WGS sequence"/>
</dbReference>
<accession>A0A934NWH6</accession>
<evidence type="ECO:0000313" key="2">
    <source>
        <dbReference type="Proteomes" id="UP000655868"/>
    </source>
</evidence>
<reference evidence="1" key="1">
    <citation type="submission" date="2020-12" db="EMBL/GenBank/DDBJ databases">
        <title>Antrihabitans popcorni sp. nov. and Antrihabitans auranticaus sp. nov., isolated from a larva cave.</title>
        <authorList>
            <person name="Lee S.D."/>
            <person name="Kim I.S."/>
        </authorList>
    </citation>
    <scope>NUCLEOTIDE SEQUENCE</scope>
    <source>
        <strain evidence="1">YC3-6</strain>
    </source>
</reference>
<organism evidence="1 2">
    <name type="scientific">Antrihabitans stalagmiti</name>
    <dbReference type="NCBI Taxonomy" id="2799499"/>
    <lineage>
        <taxon>Bacteria</taxon>
        <taxon>Bacillati</taxon>
        <taxon>Actinomycetota</taxon>
        <taxon>Actinomycetes</taxon>
        <taxon>Mycobacteriales</taxon>
        <taxon>Nocardiaceae</taxon>
        <taxon>Antrihabitans</taxon>
    </lineage>
</organism>
<dbReference type="EMBL" id="JAEMNV010000012">
    <property type="protein sequence ID" value="MBJ8342487.1"/>
    <property type="molecule type" value="Genomic_DNA"/>
</dbReference>
<proteinExistence type="predicted"/>
<keyword evidence="2" id="KW-1185">Reference proteome</keyword>
<sequence>MENIDRAEFARLREENAALKHKLARSEAVQAILAEALELFDGLAVGSPPEEESEVPVIRFDATDYATWLKRTKLN</sequence>
<protein>
    <submittedName>
        <fullName evidence="1">Uncharacterized protein</fullName>
    </submittedName>
</protein>
<dbReference type="AlphaFoldDB" id="A0A934NWH6"/>